<name>A0A8K0JRK0_9TREE</name>
<comment type="caution">
    <text evidence="2">The sequence shown here is derived from an EMBL/GenBank/DDBJ whole genome shotgun (WGS) entry which is preliminary data.</text>
</comment>
<dbReference type="AlphaFoldDB" id="A0A8K0JRK0"/>
<proteinExistence type="predicted"/>
<feature type="region of interest" description="Disordered" evidence="1">
    <location>
        <begin position="348"/>
        <end position="397"/>
    </location>
</feature>
<evidence type="ECO:0000313" key="3">
    <source>
        <dbReference type="Proteomes" id="UP000812966"/>
    </source>
</evidence>
<organism evidence="2 3">
    <name type="scientific">Filobasidium floriforme</name>
    <dbReference type="NCBI Taxonomy" id="5210"/>
    <lineage>
        <taxon>Eukaryota</taxon>
        <taxon>Fungi</taxon>
        <taxon>Dikarya</taxon>
        <taxon>Basidiomycota</taxon>
        <taxon>Agaricomycotina</taxon>
        <taxon>Tremellomycetes</taxon>
        <taxon>Filobasidiales</taxon>
        <taxon>Filobasidiaceae</taxon>
        <taxon>Filobasidium</taxon>
    </lineage>
</organism>
<accession>A0A8K0JRK0</accession>
<feature type="compositionally biased region" description="Basic and acidic residues" evidence="1">
    <location>
        <begin position="220"/>
        <end position="240"/>
    </location>
</feature>
<keyword evidence="3" id="KW-1185">Reference proteome</keyword>
<gene>
    <name evidence="2" type="ORF">FFLO_00330</name>
</gene>
<feature type="compositionally biased region" description="Polar residues" evidence="1">
    <location>
        <begin position="76"/>
        <end position="91"/>
    </location>
</feature>
<evidence type="ECO:0000256" key="1">
    <source>
        <dbReference type="SAM" id="MobiDB-lite"/>
    </source>
</evidence>
<evidence type="ECO:0000313" key="2">
    <source>
        <dbReference type="EMBL" id="KAG7575340.1"/>
    </source>
</evidence>
<dbReference type="InterPro" id="IPR016024">
    <property type="entry name" value="ARM-type_fold"/>
</dbReference>
<dbReference type="SUPFAM" id="SSF48371">
    <property type="entry name" value="ARM repeat"/>
    <property type="match status" value="1"/>
</dbReference>
<dbReference type="Proteomes" id="UP000812966">
    <property type="component" value="Unassembled WGS sequence"/>
</dbReference>
<feature type="compositionally biased region" description="Basic and acidic residues" evidence="1">
    <location>
        <begin position="38"/>
        <end position="48"/>
    </location>
</feature>
<sequence>MTVSIQPPISIENDVFTENSAQSNGVVRGGILPPQTMKGKERASDVGDHVFAGKSVRPTVTFSPHPRHHPFRSDARVSTSLRTIGRQSSYIYTPKGPEPDRADANPDPESPTRTPRPGDTLLTSASTPKSILKRNRQIPIRVAASVEEGTRGNAEELRQSGRKARPVLQVRDSFAINKDRSNPIGNATSNTLAGVSAAGSQGFRDAEVPSSDHTNTSEDDANKPGQSRDDEAPSGDREEGQEGNEDANPLDVEMVQLVSSPSSIDSLLEIILNELDDLLAVEDAYLLLFARLKKCFAINEDTETLGRSAEQQQEREDILRNVRSHTSEVFRALTRDIKRLVQPASNETRFLGSSSPIPHMTDPPATPSPSPQEAAGSDDEDTPKPRRQGYSEAEVRERRAAAGVGQAALKVLSFIGYHQELHEHFSEADLTSLLSTTLVIPATPKLNTPNSKRTYAFAIYVLSLLRVPSACLIPISGKILQALLNATGEFGMQFWRGSQAKDGPAGGNVKAKMEGYSAIWNVCRYYPSIFLPYHKDLVPEIIKGIVHGNPQVRARASAAAGGFAKGKLIWLRESRASLRDIVEAGQSEDESDEQWTSRRLEAEKRWKVARDVAAESEATTVQQLKRGSKAPYGQEGVRRMVVWDEVEKMLTQTMINDPHWSCASWACLVTLLGDGYINDSQRYKSMQHVEAIGHRIESNLFESLWIRGSWSRVRGGLRHFGQRARSK</sequence>
<dbReference type="EMBL" id="JABELV010000004">
    <property type="protein sequence ID" value="KAG7575340.1"/>
    <property type="molecule type" value="Genomic_DNA"/>
</dbReference>
<protein>
    <submittedName>
        <fullName evidence="2">Uncharacterized protein</fullName>
    </submittedName>
</protein>
<feature type="compositionally biased region" description="Basic and acidic residues" evidence="1">
    <location>
        <begin position="148"/>
        <end position="159"/>
    </location>
</feature>
<dbReference type="OrthoDB" id="2591260at2759"/>
<reference evidence="2" key="1">
    <citation type="submission" date="2020-04" db="EMBL/GenBank/DDBJ databases">
        <title>Analysis of mating type loci in Filobasidium floriforme.</title>
        <authorList>
            <person name="Nowrousian M."/>
        </authorList>
    </citation>
    <scope>NUCLEOTIDE SEQUENCE</scope>
    <source>
        <strain evidence="2">CBS 6242</strain>
    </source>
</reference>
<feature type="region of interest" description="Disordered" evidence="1">
    <location>
        <begin position="22"/>
        <end position="250"/>
    </location>
</feature>
<feature type="compositionally biased region" description="Polar residues" evidence="1">
    <location>
        <begin position="183"/>
        <end position="193"/>
    </location>
</feature>